<comment type="similarity">
    <text evidence="2">Belongs to the FAM3 family.</text>
</comment>
<reference evidence="12" key="1">
    <citation type="submission" date="2025-08" db="UniProtKB">
        <authorList>
            <consortium name="RefSeq"/>
        </authorList>
    </citation>
    <scope>IDENTIFICATION</scope>
    <source>
        <tissue evidence="12">Spleen</tissue>
    </source>
</reference>
<keyword evidence="3" id="KW-0964">Secreted</keyword>
<evidence type="ECO:0000259" key="10">
    <source>
        <dbReference type="Pfam" id="PF15711"/>
    </source>
</evidence>
<dbReference type="GeneID" id="110200358"/>
<dbReference type="GO" id="GO:0030246">
    <property type="term" value="F:carbohydrate binding"/>
    <property type="evidence" value="ECO:0007669"/>
    <property type="project" value="UniProtKB-UniRule"/>
</dbReference>
<keyword evidence="9" id="KW-1133">Transmembrane helix</keyword>
<dbReference type="CTD" id="60343"/>
<accession>A0A6P5JJL3</accession>
<proteinExistence type="inferred from homology"/>
<keyword evidence="4" id="KW-0732">Signal</keyword>
<evidence type="ECO:0000256" key="4">
    <source>
        <dbReference type="ARBA" id="ARBA00022729"/>
    </source>
</evidence>
<dbReference type="AlphaFoldDB" id="A0A6P5JJL3"/>
<organism evidence="11 12">
    <name type="scientific">Phascolarctos cinereus</name>
    <name type="common">Koala</name>
    <dbReference type="NCBI Taxonomy" id="38626"/>
    <lineage>
        <taxon>Eukaryota</taxon>
        <taxon>Metazoa</taxon>
        <taxon>Chordata</taxon>
        <taxon>Craniata</taxon>
        <taxon>Vertebrata</taxon>
        <taxon>Euteleostomi</taxon>
        <taxon>Mammalia</taxon>
        <taxon>Metatheria</taxon>
        <taxon>Diprotodontia</taxon>
        <taxon>Phascolarctidae</taxon>
        <taxon>Phascolarctos</taxon>
    </lineage>
</organism>
<feature type="region of interest" description="Disordered" evidence="8">
    <location>
        <begin position="1"/>
        <end position="23"/>
    </location>
</feature>
<dbReference type="InterPro" id="IPR039477">
    <property type="entry name" value="ILEI/PANDER_dom"/>
</dbReference>
<keyword evidence="11" id="KW-1185">Reference proteome</keyword>
<evidence type="ECO:0000256" key="7">
    <source>
        <dbReference type="PROSITE-ProRule" id="PRU01375"/>
    </source>
</evidence>
<evidence type="ECO:0000256" key="6">
    <source>
        <dbReference type="ARBA" id="ARBA00023157"/>
    </source>
</evidence>
<keyword evidence="6" id="KW-1015">Disulfide bond</keyword>
<dbReference type="GO" id="GO:0005576">
    <property type="term" value="C:extracellular region"/>
    <property type="evidence" value="ECO:0007669"/>
    <property type="project" value="UniProtKB-SubCell"/>
</dbReference>
<keyword evidence="5 7" id="KW-0430">Lectin</keyword>
<evidence type="ECO:0000256" key="2">
    <source>
        <dbReference type="ARBA" id="ARBA00010905"/>
    </source>
</evidence>
<evidence type="ECO:0000256" key="5">
    <source>
        <dbReference type="ARBA" id="ARBA00022734"/>
    </source>
</evidence>
<evidence type="ECO:0000256" key="8">
    <source>
        <dbReference type="SAM" id="MobiDB-lite"/>
    </source>
</evidence>
<dbReference type="PROSITE" id="PS52031">
    <property type="entry name" value="GG_LECTIN"/>
    <property type="match status" value="1"/>
</dbReference>
<evidence type="ECO:0000313" key="12">
    <source>
        <dbReference type="RefSeq" id="XP_020831311.1"/>
    </source>
</evidence>
<name>A0A6P5JJL3_PHACI</name>
<evidence type="ECO:0000256" key="1">
    <source>
        <dbReference type="ARBA" id="ARBA00004613"/>
    </source>
</evidence>
<gene>
    <name evidence="12" type="primary">FAM3A</name>
</gene>
<feature type="domain" description="ILEI/PANDER" evidence="10">
    <location>
        <begin position="115"/>
        <end position="196"/>
    </location>
</feature>
<evidence type="ECO:0000256" key="9">
    <source>
        <dbReference type="SAM" id="Phobius"/>
    </source>
</evidence>
<comment type="subcellular location">
    <subcellularLocation>
        <location evidence="1">Secreted</location>
    </subcellularLocation>
</comment>
<dbReference type="PANTHER" id="PTHR14592">
    <property type="entry name" value="UNCHARACTERIZED FAM3"/>
    <property type="match status" value="1"/>
</dbReference>
<protein>
    <submittedName>
        <fullName evidence="12">Protein FAM3A isoform X7</fullName>
    </submittedName>
</protein>
<keyword evidence="9" id="KW-0812">Transmembrane</keyword>
<dbReference type="RefSeq" id="XP_020831311.1">
    <property type="nucleotide sequence ID" value="XM_020975652.1"/>
</dbReference>
<feature type="transmembrane region" description="Helical" evidence="9">
    <location>
        <begin position="74"/>
        <end position="94"/>
    </location>
</feature>
<dbReference type="Proteomes" id="UP000515140">
    <property type="component" value="Unplaced"/>
</dbReference>
<keyword evidence="9" id="KW-0472">Membrane</keyword>
<evidence type="ECO:0000313" key="11">
    <source>
        <dbReference type="Proteomes" id="UP000515140"/>
    </source>
</evidence>
<sequence>MTPNLGGPYSCAKKRAPQETDPSKLMAEALEFGKEEWDKSQMKKPCKESIAKCSSKRAFLLPLSSSLWISPGPLRIVVLILTAGLTWILGSILLGTHGSSFSRLQQLFSSPENAVTTGVNGELLEARSFDMWAGDVNDLLKFIRPLHEGTLVFVASYDDPATKMNDETRKIFSELGSTNAKELAFRDSWVFVGAKGVQDKSPFEQHVKNSKNTNKYEGWPEALELEGCIPQRTVGTQ</sequence>
<dbReference type="InterPro" id="IPR039220">
    <property type="entry name" value="FAM3"/>
</dbReference>
<evidence type="ECO:0000256" key="3">
    <source>
        <dbReference type="ARBA" id="ARBA00022525"/>
    </source>
</evidence>
<dbReference type="Pfam" id="PF15711">
    <property type="entry name" value="ILEI"/>
    <property type="match status" value="1"/>
</dbReference>